<sequence>MAYRIFWPVVLVAALAAAQAVAWETDDHDFPLASRQTQIGLVWTTDEGMTLYTYSRDRASASTCTGDCARRFPPHVAESRHRQFPPEGFSVITRSDGRLQWAYENRPLYLFSEDNEPGNIHGHGYEDRWWVAQPRAGYGQDDP</sequence>
<dbReference type="PANTHER" id="PTHR39335">
    <property type="entry name" value="BLL4220 PROTEIN"/>
    <property type="match status" value="1"/>
</dbReference>
<dbReference type="RefSeq" id="WP_135480704.1">
    <property type="nucleotide sequence ID" value="NZ_SRMF01000001.1"/>
</dbReference>
<accession>A0A4Z0WJ66</accession>
<protein>
    <recommendedName>
        <fullName evidence="4">Lipoprotein</fullName>
    </recommendedName>
</protein>
<reference evidence="2 3" key="1">
    <citation type="submission" date="2019-04" db="EMBL/GenBank/DDBJ databases">
        <title>Natronospirillum operosus gen. nov., sp. nov., a haloalkaliphilic satellite isolated from decaying biomass of laboratory culture of cyanobacterium Geitlerinema sp. and proposal of Natronospirillaceae fam. nov. and Saccharospirillaceae fam. nov.</title>
        <authorList>
            <person name="Kevbrin V."/>
            <person name="Boltyanskaya Y."/>
            <person name="Koziaeva V."/>
            <person name="Grouzdev D.S."/>
            <person name="Park M."/>
            <person name="Cho J."/>
        </authorList>
    </citation>
    <scope>NUCLEOTIDE SEQUENCE [LARGE SCALE GENOMIC DNA]</scope>
    <source>
        <strain evidence="2 3">G-116</strain>
    </source>
</reference>
<dbReference type="PANTHER" id="PTHR39335:SF1">
    <property type="entry name" value="BLL4220 PROTEIN"/>
    <property type="match status" value="1"/>
</dbReference>
<name>A0A4Z0WJ66_9GAMM</name>
<evidence type="ECO:0008006" key="4">
    <source>
        <dbReference type="Google" id="ProtNLM"/>
    </source>
</evidence>
<dbReference type="GO" id="GO:0043448">
    <property type="term" value="P:alkane catabolic process"/>
    <property type="evidence" value="ECO:0007669"/>
    <property type="project" value="TreeGrafter"/>
</dbReference>
<dbReference type="EMBL" id="SRMF01000001">
    <property type="protein sequence ID" value="TGG95215.1"/>
    <property type="molecule type" value="Genomic_DNA"/>
</dbReference>
<dbReference type="InterPro" id="IPR005297">
    <property type="entry name" value="Lipoprotein_repeat"/>
</dbReference>
<dbReference type="Proteomes" id="UP000297475">
    <property type="component" value="Unassembled WGS sequence"/>
</dbReference>
<comment type="caution">
    <text evidence="2">The sequence shown here is derived from an EMBL/GenBank/DDBJ whole genome shotgun (WGS) entry which is preliminary data.</text>
</comment>
<feature type="chain" id="PRO_5021392840" description="Lipoprotein" evidence="1">
    <location>
        <begin position="23"/>
        <end position="143"/>
    </location>
</feature>
<dbReference type="OrthoDB" id="9800666at2"/>
<keyword evidence="1" id="KW-0732">Signal</keyword>
<evidence type="ECO:0000313" key="3">
    <source>
        <dbReference type="Proteomes" id="UP000297475"/>
    </source>
</evidence>
<evidence type="ECO:0000313" key="2">
    <source>
        <dbReference type="EMBL" id="TGG95215.1"/>
    </source>
</evidence>
<dbReference type="AlphaFoldDB" id="A0A4Z0WJ66"/>
<proteinExistence type="predicted"/>
<keyword evidence="3" id="KW-1185">Reference proteome</keyword>
<organism evidence="2 3">
    <name type="scientific">Natronospirillum operosum</name>
    <dbReference type="NCBI Taxonomy" id="2759953"/>
    <lineage>
        <taxon>Bacteria</taxon>
        <taxon>Pseudomonadati</taxon>
        <taxon>Pseudomonadota</taxon>
        <taxon>Gammaproteobacteria</taxon>
        <taxon>Oceanospirillales</taxon>
        <taxon>Natronospirillaceae</taxon>
        <taxon>Natronospirillum</taxon>
    </lineage>
</organism>
<dbReference type="Pfam" id="PF03640">
    <property type="entry name" value="Lipoprotein_15"/>
    <property type="match status" value="2"/>
</dbReference>
<feature type="signal peptide" evidence="1">
    <location>
        <begin position="1"/>
        <end position="22"/>
    </location>
</feature>
<gene>
    <name evidence="2" type="ORF">E4656_01990</name>
</gene>
<evidence type="ECO:0000256" key="1">
    <source>
        <dbReference type="SAM" id="SignalP"/>
    </source>
</evidence>